<evidence type="ECO:0008006" key="8">
    <source>
        <dbReference type="Google" id="ProtNLM"/>
    </source>
</evidence>
<comment type="subcellular location">
    <subcellularLocation>
        <location evidence="1">Membrane</location>
        <topology evidence="1">Multi-pass membrane protein</topology>
    </subcellularLocation>
</comment>
<feature type="transmembrane region" description="Helical" evidence="5">
    <location>
        <begin position="54"/>
        <end position="74"/>
    </location>
</feature>
<dbReference type="AlphaFoldDB" id="A0A7M5X4N8"/>
<feature type="transmembrane region" description="Helical" evidence="5">
    <location>
        <begin position="443"/>
        <end position="461"/>
    </location>
</feature>
<dbReference type="GeneID" id="136802142"/>
<evidence type="ECO:0000256" key="4">
    <source>
        <dbReference type="ARBA" id="ARBA00023136"/>
    </source>
</evidence>
<dbReference type="RefSeq" id="XP_066914962.1">
    <property type="nucleotide sequence ID" value="XM_067058861.1"/>
</dbReference>
<dbReference type="Gene3D" id="1.20.1250.20">
    <property type="entry name" value="MFS general substrate transporter like domains"/>
    <property type="match status" value="1"/>
</dbReference>
<dbReference type="InterPro" id="IPR036259">
    <property type="entry name" value="MFS_trans_sf"/>
</dbReference>
<feature type="transmembrane region" description="Helical" evidence="5">
    <location>
        <begin position="345"/>
        <end position="366"/>
    </location>
</feature>
<evidence type="ECO:0000256" key="3">
    <source>
        <dbReference type="ARBA" id="ARBA00022989"/>
    </source>
</evidence>
<dbReference type="GO" id="GO:0022857">
    <property type="term" value="F:transmembrane transporter activity"/>
    <property type="evidence" value="ECO:0007669"/>
    <property type="project" value="InterPro"/>
</dbReference>
<proteinExistence type="predicted"/>
<name>A0A7M5X4N8_9CNID</name>
<dbReference type="SUPFAM" id="SSF103473">
    <property type="entry name" value="MFS general substrate transporter"/>
    <property type="match status" value="1"/>
</dbReference>
<accession>A0A7M5X4N8</accession>
<protein>
    <recommendedName>
        <fullName evidence="8">Major facilitator superfamily (MFS) profile domain-containing protein</fullName>
    </recommendedName>
</protein>
<dbReference type="Proteomes" id="UP000594262">
    <property type="component" value="Unplaced"/>
</dbReference>
<evidence type="ECO:0000256" key="1">
    <source>
        <dbReference type="ARBA" id="ARBA00004141"/>
    </source>
</evidence>
<dbReference type="EnsemblMetazoa" id="CLYHEMT017743.1">
    <property type="protein sequence ID" value="CLYHEMP017743.1"/>
    <property type="gene ID" value="CLYHEMG017743"/>
</dbReference>
<dbReference type="PANTHER" id="PTHR23510:SF16">
    <property type="entry name" value="MAJOR FACILITATOR SUPERFAMILY (MFS) PROFILE DOMAIN-CONTAINING PROTEIN"/>
    <property type="match status" value="1"/>
</dbReference>
<feature type="transmembrane region" description="Helical" evidence="5">
    <location>
        <begin position="86"/>
        <end position="104"/>
    </location>
</feature>
<dbReference type="Pfam" id="PF07690">
    <property type="entry name" value="MFS_1"/>
    <property type="match status" value="1"/>
</dbReference>
<feature type="transmembrane region" description="Helical" evidence="5">
    <location>
        <begin position="21"/>
        <end position="42"/>
    </location>
</feature>
<feature type="transmembrane region" description="Helical" evidence="5">
    <location>
        <begin position="178"/>
        <end position="202"/>
    </location>
</feature>
<dbReference type="InterPro" id="IPR051068">
    <property type="entry name" value="MFS_Domain-Containing_Protein"/>
</dbReference>
<keyword evidence="3 5" id="KW-1133">Transmembrane helix</keyword>
<feature type="transmembrane region" description="Helical" evidence="5">
    <location>
        <begin position="418"/>
        <end position="437"/>
    </location>
</feature>
<keyword evidence="4 5" id="KW-0472">Membrane</keyword>
<evidence type="ECO:0000256" key="2">
    <source>
        <dbReference type="ARBA" id="ARBA00022692"/>
    </source>
</evidence>
<evidence type="ECO:0000256" key="5">
    <source>
        <dbReference type="SAM" id="Phobius"/>
    </source>
</evidence>
<dbReference type="GO" id="GO:0016020">
    <property type="term" value="C:membrane"/>
    <property type="evidence" value="ECO:0007669"/>
    <property type="project" value="UniProtKB-SubCell"/>
</dbReference>
<sequence>MSYPEISKDWLHRRGFTTKIFFLQNFVFGMEYSLTFVTLYIYLKDVLKSQHVDFFYSLISGSYLGFIAIAGLIMSKLFDNTRRTRLLFIIGNILTCFGNILYTIPYSPWLLFAGRTISGLSGYISPILTSEIARSYPRDEVLGKLSTLCFSFSLGLIGGPCINFAFIRADFRLFGVHIGYANGSGLALTIIYFSMMILSFFVSDLSREFDLKEATRNYHQHNKSLEIEKATEVDSFEKTDEALKESDVQTSILPTKLEPDQEEPLLNTIETIKQLLTNIDAMILLMIAFFFSYSIVTFESWIPMTCVNFLHWNLAEINAIVLATGAVCSISLSGFAVINVSHFAFHLLAVCSCISLAFVYVMFLYFHWYGGLIFAVDITIWICYTFCFSLLAIGFEMFTSITLALMVPSRVQTSAESIRLAFSSGGASIGMFTAAFLFHVLSYFNPICIVLCFVLSSMLVWRRKFFQNPKEILH</sequence>
<keyword evidence="2 5" id="KW-0812">Transmembrane</keyword>
<evidence type="ECO:0000313" key="6">
    <source>
        <dbReference type="EnsemblMetazoa" id="CLYHEMP017743.1"/>
    </source>
</evidence>
<dbReference type="PANTHER" id="PTHR23510">
    <property type="entry name" value="INNER MEMBRANE TRANSPORT PROTEIN YAJR"/>
    <property type="match status" value="1"/>
</dbReference>
<keyword evidence="7" id="KW-1185">Reference proteome</keyword>
<feature type="transmembrane region" description="Helical" evidence="5">
    <location>
        <begin position="141"/>
        <end position="166"/>
    </location>
</feature>
<feature type="transmembrane region" description="Helical" evidence="5">
    <location>
        <begin position="275"/>
        <end position="297"/>
    </location>
</feature>
<feature type="transmembrane region" description="Helical" evidence="5">
    <location>
        <begin position="317"/>
        <end position="338"/>
    </location>
</feature>
<reference evidence="6" key="1">
    <citation type="submission" date="2021-01" db="UniProtKB">
        <authorList>
            <consortium name="EnsemblMetazoa"/>
        </authorList>
    </citation>
    <scope>IDENTIFICATION</scope>
</reference>
<dbReference type="OrthoDB" id="370281at2759"/>
<evidence type="ECO:0000313" key="7">
    <source>
        <dbReference type="Proteomes" id="UP000594262"/>
    </source>
</evidence>
<dbReference type="InterPro" id="IPR011701">
    <property type="entry name" value="MFS"/>
</dbReference>
<feature type="transmembrane region" description="Helical" evidence="5">
    <location>
        <begin position="110"/>
        <end position="129"/>
    </location>
</feature>
<feature type="transmembrane region" description="Helical" evidence="5">
    <location>
        <begin position="378"/>
        <end position="406"/>
    </location>
</feature>
<organism evidence="6 7">
    <name type="scientific">Clytia hemisphaerica</name>
    <dbReference type="NCBI Taxonomy" id="252671"/>
    <lineage>
        <taxon>Eukaryota</taxon>
        <taxon>Metazoa</taxon>
        <taxon>Cnidaria</taxon>
        <taxon>Hydrozoa</taxon>
        <taxon>Hydroidolina</taxon>
        <taxon>Leptothecata</taxon>
        <taxon>Obeliida</taxon>
        <taxon>Clytiidae</taxon>
        <taxon>Clytia</taxon>
    </lineage>
</organism>